<comment type="catalytic activity">
    <reaction evidence="2">
        <text>2 GTP = 3',3'-c-di-GMP + 2 diphosphate</text>
        <dbReference type="Rhea" id="RHEA:24898"/>
        <dbReference type="ChEBI" id="CHEBI:33019"/>
        <dbReference type="ChEBI" id="CHEBI:37565"/>
        <dbReference type="ChEBI" id="CHEBI:58805"/>
        <dbReference type="EC" id="2.7.7.65"/>
    </reaction>
</comment>
<dbReference type="Pfam" id="PF00990">
    <property type="entry name" value="GGDEF"/>
    <property type="match status" value="1"/>
</dbReference>
<evidence type="ECO:0000256" key="2">
    <source>
        <dbReference type="ARBA" id="ARBA00034247"/>
    </source>
</evidence>
<dbReference type="InterPro" id="IPR050469">
    <property type="entry name" value="Diguanylate_Cyclase"/>
</dbReference>
<dbReference type="CDD" id="cd12915">
    <property type="entry name" value="PDC2_DGC_like"/>
    <property type="match status" value="1"/>
</dbReference>
<dbReference type="PANTHER" id="PTHR45138">
    <property type="entry name" value="REGULATORY COMPONENTS OF SENSORY TRANSDUCTION SYSTEM"/>
    <property type="match status" value="1"/>
</dbReference>
<evidence type="ECO:0000256" key="3">
    <source>
        <dbReference type="SAM" id="Phobius"/>
    </source>
</evidence>
<keyword evidence="3" id="KW-0812">Transmembrane</keyword>
<dbReference type="NCBIfam" id="TIGR00254">
    <property type="entry name" value="GGDEF"/>
    <property type="match status" value="1"/>
</dbReference>
<organism evidence="5 6">
    <name type="scientific">Bradyrhizobium agreste</name>
    <dbReference type="NCBI Taxonomy" id="2751811"/>
    <lineage>
        <taxon>Bacteria</taxon>
        <taxon>Pseudomonadati</taxon>
        <taxon>Pseudomonadota</taxon>
        <taxon>Alphaproteobacteria</taxon>
        <taxon>Hyphomicrobiales</taxon>
        <taxon>Nitrobacteraceae</taxon>
        <taxon>Bradyrhizobium</taxon>
    </lineage>
</organism>
<dbReference type="EC" id="2.7.7.65" evidence="1"/>
<comment type="caution">
    <text evidence="5">The sequence shown here is derived from an EMBL/GenBank/DDBJ whole genome shotgun (WGS) entry which is preliminary data.</text>
</comment>
<dbReference type="Gene3D" id="3.30.70.270">
    <property type="match status" value="1"/>
</dbReference>
<feature type="transmembrane region" description="Helical" evidence="3">
    <location>
        <begin position="310"/>
        <end position="330"/>
    </location>
</feature>
<evidence type="ECO:0000313" key="5">
    <source>
        <dbReference type="EMBL" id="MBH5402170.1"/>
    </source>
</evidence>
<evidence type="ECO:0000256" key="1">
    <source>
        <dbReference type="ARBA" id="ARBA00012528"/>
    </source>
</evidence>
<dbReference type="InterPro" id="IPR054327">
    <property type="entry name" value="His-kinase-like_sensor"/>
</dbReference>
<feature type="transmembrane region" description="Helical" evidence="3">
    <location>
        <begin position="279"/>
        <end position="298"/>
    </location>
</feature>
<keyword evidence="6" id="KW-1185">Reference proteome</keyword>
<dbReference type="PROSITE" id="PS50887">
    <property type="entry name" value="GGDEF"/>
    <property type="match status" value="1"/>
</dbReference>
<keyword evidence="3" id="KW-0472">Membrane</keyword>
<dbReference type="CDD" id="cd01949">
    <property type="entry name" value="GGDEF"/>
    <property type="match status" value="1"/>
</dbReference>
<dbReference type="InterPro" id="IPR043128">
    <property type="entry name" value="Rev_trsase/Diguanyl_cyclase"/>
</dbReference>
<name>A0ABS0PYL5_9BRAD</name>
<dbReference type="SMART" id="SM00267">
    <property type="entry name" value="GGDEF"/>
    <property type="match status" value="1"/>
</dbReference>
<protein>
    <recommendedName>
        <fullName evidence="1">diguanylate cyclase</fullName>
        <ecNumber evidence="1">2.7.7.65</ecNumber>
    </recommendedName>
</protein>
<evidence type="ECO:0000259" key="4">
    <source>
        <dbReference type="PROSITE" id="PS50887"/>
    </source>
</evidence>
<gene>
    <name evidence="5" type="ORF">HZZ13_30915</name>
</gene>
<proteinExistence type="predicted"/>
<dbReference type="PANTHER" id="PTHR45138:SF9">
    <property type="entry name" value="DIGUANYLATE CYCLASE DGCM-RELATED"/>
    <property type="match status" value="1"/>
</dbReference>
<accession>A0ABS0PYL5</accession>
<feature type="transmembrane region" description="Helical" evidence="3">
    <location>
        <begin position="36"/>
        <end position="56"/>
    </location>
</feature>
<dbReference type="Gene3D" id="3.30.450.20">
    <property type="entry name" value="PAS domain"/>
    <property type="match status" value="2"/>
</dbReference>
<dbReference type="CDD" id="cd12914">
    <property type="entry name" value="PDC1_DGC_like"/>
    <property type="match status" value="1"/>
</dbReference>
<feature type="domain" description="GGDEF" evidence="4">
    <location>
        <begin position="378"/>
        <end position="510"/>
    </location>
</feature>
<dbReference type="RefSeq" id="WP_197963269.1">
    <property type="nucleotide sequence ID" value="NZ_JACCHP010000026.1"/>
</dbReference>
<dbReference type="Proteomes" id="UP000807370">
    <property type="component" value="Unassembled WGS sequence"/>
</dbReference>
<sequence length="526" mass="57709">MAATVTIRLRELFWRRGPGQARARVSATAAGSHHRLTVPVLLLALGFSALCGWVLWQARRATEARAVEVATSVVNSLSSDIERNIELLNLSLEAVVEGVRLPGLAGLEPMMQRRVLFDNSLTARGVTSILVTDETGRVMMDSKRINPPHLNISDRDFFQVHRDRPLLGSFVSRPFVSRTNNRPMIAVSRRITHEDGSFGGIVVGALLQDYFKELFKSVALGAQGTVTLARIDGTVLMRWPYKEDFIGSDLSRAALFNHFPRAPSGHYQSTAISDGVKRLFVYSQVGALPLVIVIGQSVEDIFAPWWKQALATGALVGVLCALTIVLTALLRRELIRRTLAEKKLTVLAATDGLTGLANRRHFNRTLASEWRRVMRKRAPAALLMIDLDNFKQYNDRHGHPAGDTLLRKIAVAIAKQAKRPSDLGARLGGDEFALLLPDTTLSDAADLAERLRADWLLEGERRDSGVGLSIGIACLVPALGASPEDLIVAADKALYRAKRFGRDRIELADIEAGSLAPDETEMVPSK</sequence>
<dbReference type="EMBL" id="JACCHP010000026">
    <property type="protein sequence ID" value="MBH5402170.1"/>
    <property type="molecule type" value="Genomic_DNA"/>
</dbReference>
<dbReference type="SUPFAM" id="SSF55073">
    <property type="entry name" value="Nucleotide cyclase"/>
    <property type="match status" value="1"/>
</dbReference>
<dbReference type="InterPro" id="IPR029787">
    <property type="entry name" value="Nucleotide_cyclase"/>
</dbReference>
<dbReference type="InterPro" id="IPR000160">
    <property type="entry name" value="GGDEF_dom"/>
</dbReference>
<reference evidence="5 6" key="1">
    <citation type="submission" date="2020-07" db="EMBL/GenBank/DDBJ databases">
        <title>Bradyrhizobium diversity isolated from nodules of indigenous legumes of Western Australia.</title>
        <authorList>
            <person name="Klepa M.S."/>
        </authorList>
    </citation>
    <scope>NUCLEOTIDE SEQUENCE [LARGE SCALE GENOMIC DNA]</scope>
    <source>
        <strain evidence="5 6">CNPSo 4010</strain>
    </source>
</reference>
<keyword evidence="3" id="KW-1133">Transmembrane helix</keyword>
<evidence type="ECO:0000313" key="6">
    <source>
        <dbReference type="Proteomes" id="UP000807370"/>
    </source>
</evidence>
<dbReference type="Pfam" id="PF22588">
    <property type="entry name" value="dCache_1_like"/>
    <property type="match status" value="1"/>
</dbReference>